<reference evidence="1" key="1">
    <citation type="journal article" date="2014" name="Front. Microbiol.">
        <title>High frequency of phylogenetically diverse reductive dehalogenase-homologous genes in deep subseafloor sedimentary metagenomes.</title>
        <authorList>
            <person name="Kawai M."/>
            <person name="Futagami T."/>
            <person name="Toyoda A."/>
            <person name="Takaki Y."/>
            <person name="Nishi S."/>
            <person name="Hori S."/>
            <person name="Arai W."/>
            <person name="Tsubouchi T."/>
            <person name="Morono Y."/>
            <person name="Uchiyama I."/>
            <person name="Ito T."/>
            <person name="Fujiyama A."/>
            <person name="Inagaki F."/>
            <person name="Takami H."/>
        </authorList>
    </citation>
    <scope>NUCLEOTIDE SEQUENCE</scope>
    <source>
        <strain evidence="1">Expedition CK06-06</strain>
    </source>
</reference>
<protein>
    <submittedName>
        <fullName evidence="1">Uncharacterized protein</fullName>
    </submittedName>
</protein>
<dbReference type="AlphaFoldDB" id="X0VJE3"/>
<accession>X0VJE3</accession>
<proteinExistence type="predicted"/>
<gene>
    <name evidence="1" type="ORF">S01H1_37833</name>
</gene>
<name>X0VJE3_9ZZZZ</name>
<organism evidence="1">
    <name type="scientific">marine sediment metagenome</name>
    <dbReference type="NCBI Taxonomy" id="412755"/>
    <lineage>
        <taxon>unclassified sequences</taxon>
        <taxon>metagenomes</taxon>
        <taxon>ecological metagenomes</taxon>
    </lineage>
</organism>
<comment type="caution">
    <text evidence="1">The sequence shown here is derived from an EMBL/GenBank/DDBJ whole genome shotgun (WGS) entry which is preliminary data.</text>
</comment>
<feature type="non-terminal residue" evidence="1">
    <location>
        <position position="117"/>
    </location>
</feature>
<dbReference type="EMBL" id="BARS01023776">
    <property type="protein sequence ID" value="GAG00686.1"/>
    <property type="molecule type" value="Genomic_DNA"/>
</dbReference>
<sequence length="117" mass="13110">MAKYEHKERRHKHAFLGRTRWYRYATCPWAVVETELPVLGAAMPAAWGGSTDAILLDKRPKPDEASGAALVALVFERLDPGIDPGLAIPGTWTLLRKEGGYSDERHGWHNRCAFEVP</sequence>
<evidence type="ECO:0000313" key="1">
    <source>
        <dbReference type="EMBL" id="GAG00686.1"/>
    </source>
</evidence>